<accession>A0ABU9LWS2</accession>
<reference evidence="2 3" key="1">
    <citation type="journal article" date="2018" name="Arch. Microbiol.">
        <title>Hymenobacter segetis sp. nov., isolated from soil.</title>
        <authorList>
            <person name="Ten L.N."/>
            <person name="Lim S.J."/>
            <person name="Kim B.O."/>
            <person name="Kang I.K."/>
            <person name="Jung H.Y."/>
        </authorList>
    </citation>
    <scope>NUCLEOTIDE SEQUENCE [LARGE SCALE GENOMIC DNA]</scope>
    <source>
        <strain evidence="2 3">S7-3-11</strain>
    </source>
</reference>
<dbReference type="Proteomes" id="UP001479606">
    <property type="component" value="Unassembled WGS sequence"/>
</dbReference>
<evidence type="ECO:0008006" key="4">
    <source>
        <dbReference type="Google" id="ProtNLM"/>
    </source>
</evidence>
<dbReference type="SUPFAM" id="SSF49464">
    <property type="entry name" value="Carboxypeptidase regulatory domain-like"/>
    <property type="match status" value="1"/>
</dbReference>
<comment type="caution">
    <text evidence="2">The sequence shown here is derived from an EMBL/GenBank/DDBJ whole genome shotgun (WGS) entry which is preliminary data.</text>
</comment>
<proteinExistence type="predicted"/>
<evidence type="ECO:0000313" key="3">
    <source>
        <dbReference type="Proteomes" id="UP001479606"/>
    </source>
</evidence>
<dbReference type="EMBL" id="JBCEVZ010000018">
    <property type="protein sequence ID" value="MEL5994475.1"/>
    <property type="molecule type" value="Genomic_DNA"/>
</dbReference>
<evidence type="ECO:0000313" key="2">
    <source>
        <dbReference type="EMBL" id="MEL5994475.1"/>
    </source>
</evidence>
<name>A0ABU9LWS2_9BACT</name>
<gene>
    <name evidence="2" type="ORF">AAFH49_09670</name>
</gene>
<dbReference type="RefSeq" id="WP_342297653.1">
    <property type="nucleotide sequence ID" value="NZ_JBCEVZ010000018.1"/>
</dbReference>
<evidence type="ECO:0000256" key="1">
    <source>
        <dbReference type="SAM" id="MobiDB-lite"/>
    </source>
</evidence>
<sequence>MISIPKPCAESWDAMMPTADGRQCGRCQTEVVDFTRMSQAEILAFMAARKGQRVCAFMAVPVAVLHHPKRWSGPRRWLLAVAAFLSGQQVSAAALPPQPLLIGHSLVGQNPGKAMITIRGVVIDDSLNVPVAGARVYFGETQYGTVANERGEFSFSFPADWAPAKSGIIKVRVGGVPFALAGQAVEVSVKVTSAPSPLTIRLLSIPERGFRKGKARLEEPPVPLPGPRKSRR</sequence>
<feature type="region of interest" description="Disordered" evidence="1">
    <location>
        <begin position="213"/>
        <end position="232"/>
    </location>
</feature>
<dbReference type="InterPro" id="IPR008969">
    <property type="entry name" value="CarboxyPept-like_regulatory"/>
</dbReference>
<keyword evidence="3" id="KW-1185">Reference proteome</keyword>
<protein>
    <recommendedName>
        <fullName evidence="4">Carboxypeptidase regulatory-like domain-containing protein</fullName>
    </recommendedName>
</protein>
<organism evidence="2 3">
    <name type="scientific">Hymenobacter segetis</name>
    <dbReference type="NCBI Taxonomy" id="2025509"/>
    <lineage>
        <taxon>Bacteria</taxon>
        <taxon>Pseudomonadati</taxon>
        <taxon>Bacteroidota</taxon>
        <taxon>Cytophagia</taxon>
        <taxon>Cytophagales</taxon>
        <taxon>Hymenobacteraceae</taxon>
        <taxon>Hymenobacter</taxon>
    </lineage>
</organism>